<evidence type="ECO:0000313" key="2">
    <source>
        <dbReference type="EMBL" id="WLQ34334.1"/>
    </source>
</evidence>
<feature type="domain" description="DUF7878" evidence="1">
    <location>
        <begin position="4"/>
        <end position="104"/>
    </location>
</feature>
<name>A0ABY9HJM3_9ACTN</name>
<gene>
    <name evidence="2" type="ORF">P8A18_13185</name>
</gene>
<sequence length="119" mass="13354">MEVLLLDIEAELSIRERGRTAWSEGQFPVAELAYHVALWLQSPQAGHEDFELDSMQAEKGVIRIANSGQGWRIGSVATPDFWTTPVSWDVLVSEIKHFHYSVREGVAAMGVDPAFMLRL</sequence>
<dbReference type="RefSeq" id="WP_306054425.1">
    <property type="nucleotide sequence ID" value="NZ_CP120997.1"/>
</dbReference>
<dbReference type="EMBL" id="CP120997">
    <property type="protein sequence ID" value="WLQ34334.1"/>
    <property type="molecule type" value="Genomic_DNA"/>
</dbReference>
<proteinExistence type="predicted"/>
<accession>A0ABY9HJM3</accession>
<protein>
    <recommendedName>
        <fullName evidence="1">DUF7878 domain-containing protein</fullName>
    </recommendedName>
</protein>
<evidence type="ECO:0000313" key="3">
    <source>
        <dbReference type="Proteomes" id="UP001239522"/>
    </source>
</evidence>
<dbReference type="InterPro" id="IPR057200">
    <property type="entry name" value="DUF7878"/>
</dbReference>
<dbReference type="Proteomes" id="UP001239522">
    <property type="component" value="Chromosome"/>
</dbReference>
<reference evidence="2 3" key="1">
    <citation type="submission" date="2023-03" db="EMBL/GenBank/DDBJ databases">
        <title>Isolation and description of six Streptomyces strains from soil environments, able to metabolize different microbial glucans.</title>
        <authorList>
            <person name="Widen T."/>
            <person name="Larsbrink J."/>
        </authorList>
    </citation>
    <scope>NUCLEOTIDE SEQUENCE [LARGE SCALE GENOMIC DNA]</scope>
    <source>
        <strain evidence="2 3">Mut1</strain>
    </source>
</reference>
<keyword evidence="3" id="KW-1185">Reference proteome</keyword>
<evidence type="ECO:0000259" key="1">
    <source>
        <dbReference type="Pfam" id="PF25297"/>
    </source>
</evidence>
<organism evidence="2 3">
    <name type="scientific">Streptomyces castrisilvae</name>
    <dbReference type="NCBI Taxonomy" id="3033811"/>
    <lineage>
        <taxon>Bacteria</taxon>
        <taxon>Bacillati</taxon>
        <taxon>Actinomycetota</taxon>
        <taxon>Actinomycetes</taxon>
        <taxon>Kitasatosporales</taxon>
        <taxon>Streptomycetaceae</taxon>
        <taxon>Streptomyces</taxon>
    </lineage>
</organism>
<dbReference type="Pfam" id="PF25297">
    <property type="entry name" value="DUF7878"/>
    <property type="match status" value="1"/>
</dbReference>